<evidence type="ECO:0000313" key="1">
    <source>
        <dbReference type="EMBL" id="GLG04359.1"/>
    </source>
</evidence>
<protein>
    <submittedName>
        <fullName evidence="2">Uncharacterized protein</fullName>
    </submittedName>
</protein>
<accession>A0A9W6CCG1</accession>
<dbReference type="RefSeq" id="WP_281844242.1">
    <property type="nucleotide sequence ID" value="NZ_BSBO01000013.1"/>
</dbReference>
<organism evidence="2 3">
    <name type="scientific">Sellimonas catena</name>
    <dbReference type="NCBI Taxonomy" id="2994035"/>
    <lineage>
        <taxon>Bacteria</taxon>
        <taxon>Bacillati</taxon>
        <taxon>Bacillota</taxon>
        <taxon>Clostridia</taxon>
        <taxon>Lachnospirales</taxon>
        <taxon>Lachnospiraceae</taxon>
        <taxon>Sellimonas</taxon>
    </lineage>
</organism>
<gene>
    <name evidence="1" type="ORF">Selli1_15330</name>
    <name evidence="2" type="ORF">Selli2_02080</name>
</gene>
<reference evidence="2" key="4">
    <citation type="submission" date="2022-11" db="EMBL/GenBank/DDBJ databases">
        <title>Draft genome sequence of Sellimonas catena strain 18CBH55.</title>
        <authorList>
            <person name="Atsushi H."/>
            <person name="Moriya O."/>
            <person name="Mitsuo S."/>
        </authorList>
    </citation>
    <scope>NUCLEOTIDE SEQUENCE</scope>
    <source>
        <strain evidence="2">18CBH55</strain>
    </source>
</reference>
<sequence length="140" mass="16649">MQIETLKQVGAIYLEQIQEGFDQCDWVEFTLDAGEAVDKLSAEWEACGKENAWADFYYFTLPDEAKEKIRESLTEEENRYLKELEAEEDGIIFPLEERLLRLLAKLNETEMLFSTFYFTNPASTWWGNYRKNYVVFREKK</sequence>
<keyword evidence="4" id="KW-1185">Reference proteome</keyword>
<comment type="caution">
    <text evidence="2">The sequence shown here is derived from an EMBL/GenBank/DDBJ whole genome shotgun (WGS) entry which is preliminary data.</text>
</comment>
<reference evidence="1" key="2">
    <citation type="submission" date="2022-11" db="EMBL/GenBank/DDBJ databases">
        <title>Draft genome sequence of Sellimonas catena strain 12EGH17.</title>
        <authorList>
            <person name="Atsushi H."/>
            <person name="Moriya O."/>
            <person name="Mitsuo S."/>
        </authorList>
    </citation>
    <scope>NUCLEOTIDE SEQUENCE</scope>
    <source>
        <strain evidence="1">12EGH17</strain>
    </source>
</reference>
<reference evidence="1" key="1">
    <citation type="submission" date="2022-11" db="EMBL/GenBank/DDBJ databases">
        <title>Draft genome sequence of Sellimonas catena strain 12EGH17.</title>
        <authorList>
            <person name="Hisatomi A."/>
            <person name="Ohkuma M."/>
            <person name="Sakamoto M."/>
        </authorList>
    </citation>
    <scope>NUCLEOTIDE SEQUENCE</scope>
    <source>
        <strain evidence="1">12EGH17</strain>
    </source>
</reference>
<dbReference type="AlphaFoldDB" id="A0A9W6CCG1"/>
<dbReference type="EMBL" id="BSBO01000013">
    <property type="protein sequence ID" value="GLG04359.1"/>
    <property type="molecule type" value="Genomic_DNA"/>
</dbReference>
<reference evidence="2 4" key="5">
    <citation type="journal article" date="2023" name="Int. J. Syst. Evol. Microbiol.">
        <title>Sellimonas catena sp. nov., isolated from human faeces.</title>
        <authorList>
            <person name="Hisatomi A."/>
            <person name="Ohkuma M."/>
            <person name="Sakamoto M."/>
        </authorList>
    </citation>
    <scope>NUCLEOTIDE SEQUENCE</scope>
    <source>
        <strain evidence="1 4">12EGH17</strain>
        <strain evidence="2">18CBH55</strain>
    </source>
</reference>
<dbReference type="Proteomes" id="UP001145145">
    <property type="component" value="Unassembled WGS sequence"/>
</dbReference>
<dbReference type="Proteomes" id="UP001145094">
    <property type="component" value="Unassembled WGS sequence"/>
</dbReference>
<dbReference type="EMBL" id="BSCH01000001">
    <property type="protein sequence ID" value="GLG88782.1"/>
    <property type="molecule type" value="Genomic_DNA"/>
</dbReference>
<evidence type="ECO:0000313" key="2">
    <source>
        <dbReference type="EMBL" id="GLG88782.1"/>
    </source>
</evidence>
<proteinExistence type="predicted"/>
<evidence type="ECO:0000313" key="4">
    <source>
        <dbReference type="Proteomes" id="UP001145145"/>
    </source>
</evidence>
<name>A0A9W6CCG1_9FIRM</name>
<reference evidence="2" key="3">
    <citation type="submission" date="2022-11" db="EMBL/GenBank/DDBJ databases">
        <title>Draft genome sequence of Sellimonas catena strain 18CBH55.</title>
        <authorList>
            <person name="Hisatomi A."/>
            <person name="Ohkuma M."/>
            <person name="Sakamoto M."/>
        </authorList>
    </citation>
    <scope>NUCLEOTIDE SEQUENCE</scope>
    <source>
        <strain evidence="2">18CBH55</strain>
    </source>
</reference>
<evidence type="ECO:0000313" key="3">
    <source>
        <dbReference type="Proteomes" id="UP001145094"/>
    </source>
</evidence>